<evidence type="ECO:0000313" key="1">
    <source>
        <dbReference type="EMBL" id="KAF1837917.1"/>
    </source>
</evidence>
<accession>A0A6A5KPI5</accession>
<organism evidence="1 2">
    <name type="scientific">Decorospora gaudefroyi</name>
    <dbReference type="NCBI Taxonomy" id="184978"/>
    <lineage>
        <taxon>Eukaryota</taxon>
        <taxon>Fungi</taxon>
        <taxon>Dikarya</taxon>
        <taxon>Ascomycota</taxon>
        <taxon>Pezizomycotina</taxon>
        <taxon>Dothideomycetes</taxon>
        <taxon>Pleosporomycetidae</taxon>
        <taxon>Pleosporales</taxon>
        <taxon>Pleosporineae</taxon>
        <taxon>Pleosporaceae</taxon>
        <taxon>Decorospora</taxon>
    </lineage>
</organism>
<dbReference type="AlphaFoldDB" id="A0A6A5KPI5"/>
<name>A0A6A5KPI5_9PLEO</name>
<proteinExistence type="predicted"/>
<gene>
    <name evidence="1" type="ORF">BDW02DRAFT_565640</name>
</gene>
<evidence type="ECO:0000313" key="2">
    <source>
        <dbReference type="Proteomes" id="UP000800040"/>
    </source>
</evidence>
<sequence>MSTSTYTAFQRHLAFFSTPTTPPRLTFISALRAGIALGLDFPVAVLLSLSLRVLYAPFPYLWSPVIVDRIPPSSHRTQLSAIVPPSNKSDYTCSELLSLLNASPAEKEGKGWLQRKIDQGHIVGFWNMAANARTHTVSKRDVENFRQGEWEGAVAGRRRGRSDVLPLWRGGPIWVAGHSWAMRNMLGVRVYEVKGQ</sequence>
<dbReference type="Proteomes" id="UP000800040">
    <property type="component" value="Unassembled WGS sequence"/>
</dbReference>
<dbReference type="OrthoDB" id="2561193at2759"/>
<keyword evidence="2" id="KW-1185">Reference proteome</keyword>
<protein>
    <submittedName>
        <fullName evidence="1">Uncharacterized protein</fullName>
    </submittedName>
</protein>
<dbReference type="EMBL" id="ML975257">
    <property type="protein sequence ID" value="KAF1837917.1"/>
    <property type="molecule type" value="Genomic_DNA"/>
</dbReference>
<reference evidence="1" key="1">
    <citation type="submission" date="2020-01" db="EMBL/GenBank/DDBJ databases">
        <authorList>
            <consortium name="DOE Joint Genome Institute"/>
            <person name="Haridas S."/>
            <person name="Albert R."/>
            <person name="Binder M."/>
            <person name="Bloem J."/>
            <person name="Labutti K."/>
            <person name="Salamov A."/>
            <person name="Andreopoulos B."/>
            <person name="Baker S.E."/>
            <person name="Barry K."/>
            <person name="Bills G."/>
            <person name="Bluhm B.H."/>
            <person name="Cannon C."/>
            <person name="Castanera R."/>
            <person name="Culley D.E."/>
            <person name="Daum C."/>
            <person name="Ezra D."/>
            <person name="Gonzalez J.B."/>
            <person name="Henrissat B."/>
            <person name="Kuo A."/>
            <person name="Liang C."/>
            <person name="Lipzen A."/>
            <person name="Lutzoni F."/>
            <person name="Magnuson J."/>
            <person name="Mondo S."/>
            <person name="Nolan M."/>
            <person name="Ohm R."/>
            <person name="Pangilinan J."/>
            <person name="Park H.-J."/>
            <person name="Ramirez L."/>
            <person name="Alfaro M."/>
            <person name="Sun H."/>
            <person name="Tritt A."/>
            <person name="Yoshinaga Y."/>
            <person name="Zwiers L.-H."/>
            <person name="Turgeon B.G."/>
            <person name="Goodwin S.B."/>
            <person name="Spatafora J.W."/>
            <person name="Crous P.W."/>
            <person name="Grigoriev I.V."/>
        </authorList>
    </citation>
    <scope>NUCLEOTIDE SEQUENCE</scope>
    <source>
        <strain evidence="1">P77</strain>
    </source>
</reference>